<dbReference type="RefSeq" id="WP_345125233.1">
    <property type="nucleotide sequence ID" value="NZ_BAABDI010000019.1"/>
</dbReference>
<organism evidence="2 3">
    <name type="scientific">Hymenobacter antarcticus</name>
    <dbReference type="NCBI Taxonomy" id="486270"/>
    <lineage>
        <taxon>Bacteria</taxon>
        <taxon>Pseudomonadati</taxon>
        <taxon>Bacteroidota</taxon>
        <taxon>Cytophagia</taxon>
        <taxon>Cytophagales</taxon>
        <taxon>Hymenobacteraceae</taxon>
        <taxon>Hymenobacter</taxon>
    </lineage>
</organism>
<sequence length="174" mass="19493">MKSMLLLLALLLPLGLWAQSEPEIHYESVRSPQYQLQYQVPTGWDQLRQTNDTTVSVTHLSPGRDLMLYIGQLRGAATRMTPDQALYHLAEQFGITVNKQFSTTYNGIQFLETTGSGNRDGQLLRYDALAARHRGHVLLVCVSGTPSAFATHEPVVQHILHSLATYKPRQAPRP</sequence>
<reference evidence="3" key="1">
    <citation type="journal article" date="2019" name="Int. J. Syst. Evol. Microbiol.">
        <title>The Global Catalogue of Microorganisms (GCM) 10K type strain sequencing project: providing services to taxonomists for standard genome sequencing and annotation.</title>
        <authorList>
            <consortium name="The Broad Institute Genomics Platform"/>
            <consortium name="The Broad Institute Genome Sequencing Center for Infectious Disease"/>
            <person name="Wu L."/>
            <person name="Ma J."/>
        </authorList>
    </citation>
    <scope>NUCLEOTIDE SEQUENCE [LARGE SCALE GENOMIC DNA]</scope>
    <source>
        <strain evidence="3">JCM 17217</strain>
    </source>
</reference>
<keyword evidence="1" id="KW-0732">Signal</keyword>
<accession>A0ABP7QDR7</accession>
<keyword evidence="3" id="KW-1185">Reference proteome</keyword>
<feature type="signal peptide" evidence="1">
    <location>
        <begin position="1"/>
        <end position="18"/>
    </location>
</feature>
<dbReference type="EMBL" id="BAABDI010000019">
    <property type="protein sequence ID" value="GAA3980406.1"/>
    <property type="molecule type" value="Genomic_DNA"/>
</dbReference>
<feature type="chain" id="PRO_5047043687" description="DUF1795 domain-containing protein" evidence="1">
    <location>
        <begin position="19"/>
        <end position="174"/>
    </location>
</feature>
<evidence type="ECO:0000313" key="2">
    <source>
        <dbReference type="EMBL" id="GAA3980406.1"/>
    </source>
</evidence>
<proteinExistence type="predicted"/>
<gene>
    <name evidence="2" type="ORF">GCM10022407_27040</name>
</gene>
<dbReference type="Gene3D" id="3.40.1000.10">
    <property type="entry name" value="Mog1/PsbP, alpha/beta/alpha sandwich"/>
    <property type="match status" value="1"/>
</dbReference>
<comment type="caution">
    <text evidence="2">The sequence shown here is derived from an EMBL/GenBank/DDBJ whole genome shotgun (WGS) entry which is preliminary data.</text>
</comment>
<evidence type="ECO:0008006" key="4">
    <source>
        <dbReference type="Google" id="ProtNLM"/>
    </source>
</evidence>
<evidence type="ECO:0000313" key="3">
    <source>
        <dbReference type="Proteomes" id="UP001501556"/>
    </source>
</evidence>
<protein>
    <recommendedName>
        <fullName evidence="4">DUF1795 domain-containing protein</fullName>
    </recommendedName>
</protein>
<evidence type="ECO:0000256" key="1">
    <source>
        <dbReference type="SAM" id="SignalP"/>
    </source>
</evidence>
<name>A0ABP7QDR7_9BACT</name>
<dbReference type="Proteomes" id="UP001501556">
    <property type="component" value="Unassembled WGS sequence"/>
</dbReference>